<evidence type="ECO:0000313" key="1">
    <source>
        <dbReference type="EMBL" id="KAL2527323.1"/>
    </source>
</evidence>
<dbReference type="EMBL" id="JBFOLK010000003">
    <property type="protein sequence ID" value="KAL2527323.1"/>
    <property type="molecule type" value="Genomic_DNA"/>
</dbReference>
<evidence type="ECO:0000313" key="2">
    <source>
        <dbReference type="Proteomes" id="UP001604336"/>
    </source>
</evidence>
<dbReference type="Proteomes" id="UP001604336">
    <property type="component" value="Unassembled WGS sequence"/>
</dbReference>
<name>A0ABD1UQJ0_9LAMI</name>
<keyword evidence="2" id="KW-1185">Reference proteome</keyword>
<organism evidence="1 2">
    <name type="scientific">Abeliophyllum distichum</name>
    <dbReference type="NCBI Taxonomy" id="126358"/>
    <lineage>
        <taxon>Eukaryota</taxon>
        <taxon>Viridiplantae</taxon>
        <taxon>Streptophyta</taxon>
        <taxon>Embryophyta</taxon>
        <taxon>Tracheophyta</taxon>
        <taxon>Spermatophyta</taxon>
        <taxon>Magnoliopsida</taxon>
        <taxon>eudicotyledons</taxon>
        <taxon>Gunneridae</taxon>
        <taxon>Pentapetalae</taxon>
        <taxon>asterids</taxon>
        <taxon>lamiids</taxon>
        <taxon>Lamiales</taxon>
        <taxon>Oleaceae</taxon>
        <taxon>Forsythieae</taxon>
        <taxon>Abeliophyllum</taxon>
    </lineage>
</organism>
<comment type="caution">
    <text evidence="1">The sequence shown here is derived from an EMBL/GenBank/DDBJ whole genome shotgun (WGS) entry which is preliminary data.</text>
</comment>
<gene>
    <name evidence="1" type="ORF">Adt_12377</name>
</gene>
<dbReference type="AlphaFoldDB" id="A0ABD1UQJ0"/>
<protein>
    <submittedName>
        <fullName evidence="1">Uncharacterized protein</fullName>
    </submittedName>
</protein>
<sequence>MESRQKATEEHLRKMDKDLNDLGLAYSTLTGKIDSSDKVIKSLTWLKMTRGISRLRLLVVGLSGLYNSSSLWRGDHSPDTDMEIRNIPNQIGFNERMGYTKLPKIDFPVFGGNNPREWVRKSNKYFQLYQVLDELKVGITEMYLKDRADIWFYGFLSSNPNAYWPVLTTQICRRFTETTGEEVVATLCKIKAIWRSS</sequence>
<reference evidence="2" key="1">
    <citation type="submission" date="2024-07" db="EMBL/GenBank/DDBJ databases">
        <title>Two chromosome-level genome assemblies of Korean endemic species Abeliophyllum distichum and Forsythia ovata (Oleaceae).</title>
        <authorList>
            <person name="Jang H."/>
        </authorList>
    </citation>
    <scope>NUCLEOTIDE SEQUENCE [LARGE SCALE GENOMIC DNA]</scope>
</reference>
<accession>A0ABD1UQJ0</accession>
<proteinExistence type="predicted"/>